<dbReference type="NCBIfam" id="TIGR00254">
    <property type="entry name" value="GGDEF"/>
    <property type="match status" value="1"/>
</dbReference>
<dbReference type="InterPro" id="IPR000160">
    <property type="entry name" value="GGDEF_dom"/>
</dbReference>
<dbReference type="InterPro" id="IPR000014">
    <property type="entry name" value="PAS"/>
</dbReference>
<dbReference type="SMART" id="SM00091">
    <property type="entry name" value="PAS"/>
    <property type="match status" value="2"/>
</dbReference>
<dbReference type="AlphaFoldDB" id="A0A552X054"/>
<dbReference type="PROSITE" id="PS50887">
    <property type="entry name" value="GGDEF"/>
    <property type="match status" value="1"/>
</dbReference>
<keyword evidence="5" id="KW-1185">Reference proteome</keyword>
<dbReference type="RefSeq" id="WP_143236186.1">
    <property type="nucleotide sequence ID" value="NZ_VJWL01000003.1"/>
</dbReference>
<sequence>MLEPLQRIGIPAEILTTVLDNVGAYVYIKDTEGRYIYVNRQVQELFGASLEEIVGQTDEAFFDLERSAELRENDRHVMESGQVHETEEVNYLKSTGERLTYLTVKQPLYDDSQKLIGMFGISTDITERKALERELKHQNEMLNIVMDNIDSSIFMLDEDNRLVYSNRCLAEQFQHTQAELKNMKISELVDEATFKSLAEHNRKVFESGQAQKFREDVITADGGRRIYWSVKVPHTMANDERIIIGLSTDMTETFLLQERLREQSNRDPMTGLYNRRFFFDFAEKNMAESERSGRPTATLIIDVDDFKNINDAHGHPAGDHVLKVFSAQLEKLIRKGDIAARVGGEEFAVLLPNTGHKQAVSGCSPSYM</sequence>
<dbReference type="PANTHER" id="PTHR44757:SF2">
    <property type="entry name" value="BIOFILM ARCHITECTURE MAINTENANCE PROTEIN MBAA"/>
    <property type="match status" value="1"/>
</dbReference>
<dbReference type="InterPro" id="IPR000700">
    <property type="entry name" value="PAS-assoc_C"/>
</dbReference>
<dbReference type="InterPro" id="IPR043128">
    <property type="entry name" value="Rev_trsase/Diguanyl_cyclase"/>
</dbReference>
<dbReference type="SMART" id="SM00267">
    <property type="entry name" value="GGDEF"/>
    <property type="match status" value="1"/>
</dbReference>
<protein>
    <submittedName>
        <fullName evidence="4">Diguanylate cyclase</fullName>
    </submittedName>
</protein>
<dbReference type="CDD" id="cd00130">
    <property type="entry name" value="PAS"/>
    <property type="match status" value="2"/>
</dbReference>
<evidence type="ECO:0000313" key="5">
    <source>
        <dbReference type="Proteomes" id="UP000320359"/>
    </source>
</evidence>
<dbReference type="Pfam" id="PF00990">
    <property type="entry name" value="GGDEF"/>
    <property type="match status" value="1"/>
</dbReference>
<evidence type="ECO:0000259" key="2">
    <source>
        <dbReference type="PROSITE" id="PS50113"/>
    </source>
</evidence>
<evidence type="ECO:0000313" key="4">
    <source>
        <dbReference type="EMBL" id="TRW48394.1"/>
    </source>
</evidence>
<dbReference type="InterPro" id="IPR013767">
    <property type="entry name" value="PAS_fold"/>
</dbReference>
<dbReference type="EMBL" id="VJWL01000003">
    <property type="protein sequence ID" value="TRW48394.1"/>
    <property type="molecule type" value="Genomic_DNA"/>
</dbReference>
<dbReference type="InterPro" id="IPR013656">
    <property type="entry name" value="PAS_4"/>
</dbReference>
<dbReference type="PANTHER" id="PTHR44757">
    <property type="entry name" value="DIGUANYLATE CYCLASE DGCP"/>
    <property type="match status" value="1"/>
</dbReference>
<dbReference type="GO" id="GO:0006355">
    <property type="term" value="P:regulation of DNA-templated transcription"/>
    <property type="evidence" value="ECO:0007669"/>
    <property type="project" value="InterPro"/>
</dbReference>
<accession>A0A552X054</accession>
<proteinExistence type="predicted"/>
<organism evidence="4 5">
    <name type="scientific">Aliidiomarina halalkaliphila</name>
    <dbReference type="NCBI Taxonomy" id="2593535"/>
    <lineage>
        <taxon>Bacteria</taxon>
        <taxon>Pseudomonadati</taxon>
        <taxon>Pseudomonadota</taxon>
        <taxon>Gammaproteobacteria</taxon>
        <taxon>Alteromonadales</taxon>
        <taxon>Idiomarinaceae</taxon>
        <taxon>Aliidiomarina</taxon>
    </lineage>
</organism>
<dbReference type="CDD" id="cd01949">
    <property type="entry name" value="GGDEF"/>
    <property type="match status" value="1"/>
</dbReference>
<reference evidence="4 5" key="1">
    <citation type="submission" date="2019-07" db="EMBL/GenBank/DDBJ databases">
        <authorList>
            <person name="Yang M."/>
            <person name="Zhao D."/>
            <person name="Xiang H."/>
        </authorList>
    </citation>
    <scope>NUCLEOTIDE SEQUENCE [LARGE SCALE GENOMIC DNA]</scope>
    <source>
        <strain evidence="4 5">IM1326</strain>
    </source>
</reference>
<dbReference type="Gene3D" id="3.30.70.270">
    <property type="match status" value="1"/>
</dbReference>
<dbReference type="InterPro" id="IPR029787">
    <property type="entry name" value="Nucleotide_cyclase"/>
</dbReference>
<name>A0A552X054_9GAMM</name>
<dbReference type="Pfam" id="PF08448">
    <property type="entry name" value="PAS_4"/>
    <property type="match status" value="1"/>
</dbReference>
<feature type="domain" description="PAS" evidence="1">
    <location>
        <begin position="138"/>
        <end position="208"/>
    </location>
</feature>
<dbReference type="NCBIfam" id="TIGR00229">
    <property type="entry name" value="sensory_box"/>
    <property type="match status" value="2"/>
</dbReference>
<dbReference type="InterPro" id="IPR052155">
    <property type="entry name" value="Biofilm_reg_signaling"/>
</dbReference>
<dbReference type="PROSITE" id="PS50112">
    <property type="entry name" value="PAS"/>
    <property type="match status" value="2"/>
</dbReference>
<gene>
    <name evidence="4" type="ORF">FM042_09470</name>
</gene>
<dbReference type="OrthoDB" id="73375at2"/>
<dbReference type="SUPFAM" id="SSF55073">
    <property type="entry name" value="Nucleotide cyclase"/>
    <property type="match status" value="1"/>
</dbReference>
<evidence type="ECO:0000259" key="1">
    <source>
        <dbReference type="PROSITE" id="PS50112"/>
    </source>
</evidence>
<feature type="domain" description="PAS" evidence="1">
    <location>
        <begin position="11"/>
        <end position="81"/>
    </location>
</feature>
<feature type="domain" description="GGDEF" evidence="3">
    <location>
        <begin position="294"/>
        <end position="368"/>
    </location>
</feature>
<dbReference type="SUPFAM" id="SSF55785">
    <property type="entry name" value="PYP-like sensor domain (PAS domain)"/>
    <property type="match status" value="2"/>
</dbReference>
<dbReference type="Proteomes" id="UP000320359">
    <property type="component" value="Unassembled WGS sequence"/>
</dbReference>
<comment type="caution">
    <text evidence="4">The sequence shown here is derived from an EMBL/GenBank/DDBJ whole genome shotgun (WGS) entry which is preliminary data.</text>
</comment>
<dbReference type="Pfam" id="PF00989">
    <property type="entry name" value="PAS"/>
    <property type="match status" value="1"/>
</dbReference>
<feature type="domain" description="PAC" evidence="2">
    <location>
        <begin position="85"/>
        <end position="137"/>
    </location>
</feature>
<dbReference type="Gene3D" id="3.30.450.20">
    <property type="entry name" value="PAS domain"/>
    <property type="match status" value="2"/>
</dbReference>
<dbReference type="InterPro" id="IPR035965">
    <property type="entry name" value="PAS-like_dom_sf"/>
</dbReference>
<evidence type="ECO:0000259" key="3">
    <source>
        <dbReference type="PROSITE" id="PS50887"/>
    </source>
</evidence>
<dbReference type="PROSITE" id="PS50113">
    <property type="entry name" value="PAC"/>
    <property type="match status" value="1"/>
</dbReference>